<dbReference type="GO" id="GO:0008775">
    <property type="term" value="F:acetate CoA-transferase activity"/>
    <property type="evidence" value="ECO:0007669"/>
    <property type="project" value="InterPro"/>
</dbReference>
<protein>
    <submittedName>
        <fullName evidence="4">Propionyl-CoA--succinate CoA transferase</fullName>
    </submittedName>
</protein>
<feature type="domain" description="Acetyl-CoA hydrolase/transferase N-terminal" evidence="2">
    <location>
        <begin position="11"/>
        <end position="214"/>
    </location>
</feature>
<proteinExistence type="inferred from homology"/>
<dbReference type="OrthoDB" id="9801795at2"/>
<evidence type="ECO:0000256" key="1">
    <source>
        <dbReference type="ARBA" id="ARBA00009632"/>
    </source>
</evidence>
<dbReference type="GO" id="GO:0006083">
    <property type="term" value="P:acetate metabolic process"/>
    <property type="evidence" value="ECO:0007669"/>
    <property type="project" value="InterPro"/>
</dbReference>
<dbReference type="Pfam" id="PF02550">
    <property type="entry name" value="AcetylCoA_hydro"/>
    <property type="match status" value="1"/>
</dbReference>
<keyword evidence="4" id="KW-0808">Transferase</keyword>
<evidence type="ECO:0000259" key="2">
    <source>
        <dbReference type="Pfam" id="PF02550"/>
    </source>
</evidence>
<dbReference type="RefSeq" id="WP_099094800.1">
    <property type="nucleotide sequence ID" value="NZ_PDNU01000008.1"/>
</dbReference>
<dbReference type="Proteomes" id="UP000223527">
    <property type="component" value="Unassembled WGS sequence"/>
</dbReference>
<dbReference type="PANTHER" id="PTHR43609">
    <property type="entry name" value="ACETYL-COA HYDROLASE"/>
    <property type="match status" value="1"/>
</dbReference>
<dbReference type="InterPro" id="IPR003702">
    <property type="entry name" value="ActCoA_hydro_N"/>
</dbReference>
<comment type="similarity">
    <text evidence="1">Belongs to the acetyl-CoA hydrolase/transferase family.</text>
</comment>
<dbReference type="FunFam" id="3.40.1080.20:FF:000001">
    <property type="entry name" value="Acetyl-CoA hydrolase Ach1"/>
    <property type="match status" value="1"/>
</dbReference>
<dbReference type="InterPro" id="IPR038460">
    <property type="entry name" value="AcetylCoA_hyd_C_sf"/>
</dbReference>
<reference evidence="4 5" key="1">
    <citation type="submission" date="2017-10" db="EMBL/GenBank/DDBJ databases">
        <authorList>
            <person name="Banno H."/>
            <person name="Chua N.-H."/>
        </authorList>
    </citation>
    <scope>NUCLEOTIDE SEQUENCE [LARGE SCALE GENOMIC DNA]</scope>
    <source>
        <strain evidence="4 5">YW11</strain>
    </source>
</reference>
<dbReference type="Gene3D" id="3.30.750.70">
    <property type="entry name" value="4-hydroxybutyrate coenzyme like domains"/>
    <property type="match status" value="1"/>
</dbReference>
<keyword evidence="5" id="KW-1185">Reference proteome</keyword>
<dbReference type="AlphaFoldDB" id="A0A2C7ABY5"/>
<dbReference type="GO" id="GO:0003986">
    <property type="term" value="F:acetyl-CoA hydrolase activity"/>
    <property type="evidence" value="ECO:0007669"/>
    <property type="project" value="TreeGrafter"/>
</dbReference>
<name>A0A2C7ABY5_9PROT</name>
<accession>A0A2C7ABY5</accession>
<dbReference type="PANTHER" id="PTHR43609:SF1">
    <property type="entry name" value="ACETYL-COA HYDROLASE"/>
    <property type="match status" value="1"/>
</dbReference>
<comment type="caution">
    <text evidence="4">The sequence shown here is derived from an EMBL/GenBank/DDBJ whole genome shotgun (WGS) entry which is preliminary data.</text>
</comment>
<dbReference type="InterPro" id="IPR026888">
    <property type="entry name" value="AcetylCoA_hyd_C"/>
</dbReference>
<dbReference type="Gene3D" id="3.40.1080.20">
    <property type="entry name" value="Acetyl-CoA hydrolase/transferase C-terminal domain"/>
    <property type="match status" value="1"/>
</dbReference>
<evidence type="ECO:0000313" key="5">
    <source>
        <dbReference type="Proteomes" id="UP000223527"/>
    </source>
</evidence>
<dbReference type="EMBL" id="PDNU01000008">
    <property type="protein sequence ID" value="PHK95569.1"/>
    <property type="molecule type" value="Genomic_DNA"/>
</dbReference>
<sequence length="500" mass="52847">MLSESLRHDALASRLMSAEEAASLIRPGSVVGLSGFTRAGDAKAVPAALARRADAAGLGLTLATGASLGHGTDGALAEAGALARRYPFQVDPRLRRAINAGEVLYLDHHLSETADLLRAGHLPRPDVVVIEAVAVHGQGIVPTTSVGNSAAFLEHGPQVIVELNAAQPAALEGVHDIATPAAWGKRLPLGILEPADRVGLPYLPLDPRNILGVVRTEAEDSPAKAEPVDATKAAIAGHLLEFLAREVRQGRLTSSLAPLQAGIGSVANAVLGGFANGPFSRITMYSEVLQDSTFDLIDAGRLVFASGSSITLGQRQDALRDFARYRDRLVLRPQEITNSPEVLRRLGVIALNTALEVDIYGNVNSTHVNGSDMLNGIGGSGDFARNARLSVFVTPSVAKGGALSRIVPMASHVDHGAQDVDVVVTEQGLADLRGLAPRERAERIIGQCMHPDFRPLGRDYFRAACRRGGHAPHLLEEALSWHLRAQQTGSMLPAARRRAG</sequence>
<dbReference type="SUPFAM" id="SSF100950">
    <property type="entry name" value="NagB/RpiA/CoA transferase-like"/>
    <property type="match status" value="2"/>
</dbReference>
<dbReference type="Gene3D" id="3.40.1080.10">
    <property type="entry name" value="Glutaconate Coenzyme A-transferase"/>
    <property type="match status" value="1"/>
</dbReference>
<feature type="domain" description="Acetyl-CoA hydrolase/transferase C-terminal" evidence="3">
    <location>
        <begin position="318"/>
        <end position="455"/>
    </location>
</feature>
<organism evidence="4 5">
    <name type="scientific">Teichococcus rhizosphaerae</name>
    <dbReference type="NCBI Taxonomy" id="1335062"/>
    <lineage>
        <taxon>Bacteria</taxon>
        <taxon>Pseudomonadati</taxon>
        <taxon>Pseudomonadota</taxon>
        <taxon>Alphaproteobacteria</taxon>
        <taxon>Acetobacterales</taxon>
        <taxon>Roseomonadaceae</taxon>
        <taxon>Roseomonas</taxon>
    </lineage>
</organism>
<evidence type="ECO:0000259" key="3">
    <source>
        <dbReference type="Pfam" id="PF13336"/>
    </source>
</evidence>
<dbReference type="InterPro" id="IPR046433">
    <property type="entry name" value="ActCoA_hydro"/>
</dbReference>
<dbReference type="InterPro" id="IPR037171">
    <property type="entry name" value="NagB/RpiA_transferase-like"/>
</dbReference>
<gene>
    <name evidence="4" type="ORF">CR162_06850</name>
</gene>
<evidence type="ECO:0000313" key="4">
    <source>
        <dbReference type="EMBL" id="PHK95569.1"/>
    </source>
</evidence>
<dbReference type="Pfam" id="PF13336">
    <property type="entry name" value="AcetylCoA_hyd_C"/>
    <property type="match status" value="1"/>
</dbReference>